<name>A0ABX8B2F4_9BACT</name>
<dbReference type="EMBL" id="CP072642">
    <property type="protein sequence ID" value="QUV94787.1"/>
    <property type="molecule type" value="Genomic_DNA"/>
</dbReference>
<reference evidence="1 2" key="1">
    <citation type="submission" date="2021-03" db="EMBL/GenBank/DDBJ databases">
        <title>Genomic and phenotypic characterization of Chloracidobacterium isolates provides evidence for multiple species.</title>
        <authorList>
            <person name="Saini M.K."/>
            <person name="Costas A.M.G."/>
            <person name="Tank M."/>
            <person name="Bryant D.A."/>
        </authorList>
    </citation>
    <scope>NUCLEOTIDE SEQUENCE [LARGE SCALE GENOMIC DNA]</scope>
    <source>
        <strain evidence="1 2">N</strain>
    </source>
</reference>
<accession>A0ABX8B2F4</accession>
<dbReference type="SUPFAM" id="SSF52540">
    <property type="entry name" value="P-loop containing nucleoside triphosphate hydrolases"/>
    <property type="match status" value="1"/>
</dbReference>
<sequence length="316" mass="34999">MASAQMVYGRRLTTTRPVPFLQPVHLGEDTADGFLAFEENPTPPRPPACAPWYQGQIVDARQGPELIGYHEPERGLFHFCYNVGTAFTYDHPQRRITALWSPPQTFEDTCTYLTGPILGFVLQIQQRVCLHASTVAIGASAVAFVGPNGTGKSTLAAALLRRGAEIIAEDVAAVEQQTDGFVVHLGPRAIRLWDPSVTALYGRPDALPCISRHWEKRYLPLDTHEQHRPARLTAVYLLEVVPAEAPVSSTQLPPMQAVMQLLPNIYPDWLPLPEARVAILDTLTQLVTAVRVSRLSIPHSFSRLDEVCDYVLARHS</sequence>
<dbReference type="Proteomes" id="UP000677668">
    <property type="component" value="Chromosome 1"/>
</dbReference>
<protein>
    <recommendedName>
        <fullName evidence="3">Hpr(Ser) kinase/phosphatase</fullName>
    </recommendedName>
</protein>
<dbReference type="Gene3D" id="3.40.50.300">
    <property type="entry name" value="P-loop containing nucleotide triphosphate hydrolases"/>
    <property type="match status" value="1"/>
</dbReference>
<gene>
    <name evidence="1" type="ORF">J8C05_04935</name>
</gene>
<organism evidence="1 2">
    <name type="scientific">Chloracidobacterium sp. N</name>
    <dbReference type="NCBI Taxonomy" id="2821540"/>
    <lineage>
        <taxon>Bacteria</taxon>
        <taxon>Pseudomonadati</taxon>
        <taxon>Acidobacteriota</taxon>
        <taxon>Terriglobia</taxon>
        <taxon>Terriglobales</taxon>
        <taxon>Acidobacteriaceae</taxon>
        <taxon>Chloracidobacterium</taxon>
        <taxon>Chloracidobacterium aggregatum</taxon>
    </lineage>
</organism>
<keyword evidence="2" id="KW-1185">Reference proteome</keyword>
<dbReference type="RefSeq" id="WP_211423054.1">
    <property type="nucleotide sequence ID" value="NZ_CP072642.1"/>
</dbReference>
<evidence type="ECO:0008006" key="3">
    <source>
        <dbReference type="Google" id="ProtNLM"/>
    </source>
</evidence>
<evidence type="ECO:0000313" key="1">
    <source>
        <dbReference type="EMBL" id="QUV94787.1"/>
    </source>
</evidence>
<evidence type="ECO:0000313" key="2">
    <source>
        <dbReference type="Proteomes" id="UP000677668"/>
    </source>
</evidence>
<proteinExistence type="predicted"/>
<dbReference type="SUPFAM" id="SSF53795">
    <property type="entry name" value="PEP carboxykinase-like"/>
    <property type="match status" value="1"/>
</dbReference>
<dbReference type="InterPro" id="IPR027417">
    <property type="entry name" value="P-loop_NTPase"/>
</dbReference>